<protein>
    <submittedName>
        <fullName evidence="1">Uncharacterized protein</fullName>
    </submittedName>
</protein>
<organism evidence="1 2">
    <name type="scientific">Hyalangium minutum</name>
    <dbReference type="NCBI Taxonomy" id="394096"/>
    <lineage>
        <taxon>Bacteria</taxon>
        <taxon>Pseudomonadati</taxon>
        <taxon>Myxococcota</taxon>
        <taxon>Myxococcia</taxon>
        <taxon>Myxococcales</taxon>
        <taxon>Cystobacterineae</taxon>
        <taxon>Archangiaceae</taxon>
        <taxon>Hyalangium</taxon>
    </lineage>
</organism>
<name>A0A085WIG5_9BACT</name>
<evidence type="ECO:0000313" key="2">
    <source>
        <dbReference type="Proteomes" id="UP000028725"/>
    </source>
</evidence>
<comment type="caution">
    <text evidence="1">The sequence shown here is derived from an EMBL/GenBank/DDBJ whole genome shotgun (WGS) entry which is preliminary data.</text>
</comment>
<reference evidence="1 2" key="1">
    <citation type="submission" date="2014-04" db="EMBL/GenBank/DDBJ databases">
        <title>Genome assembly of Hyalangium minutum DSM 14724.</title>
        <authorList>
            <person name="Sharma G."/>
            <person name="Subramanian S."/>
        </authorList>
    </citation>
    <scope>NUCLEOTIDE SEQUENCE [LARGE SCALE GENOMIC DNA]</scope>
    <source>
        <strain evidence="1 2">DSM 14724</strain>
    </source>
</reference>
<dbReference type="STRING" id="394096.DB31_8831"/>
<sequence length="108" mass="11948">MPHVFHSPLTTLMGATSGCAPGCGCDDDIPVPDPHQVAAWVQEAGEAKARKALGQLQRVIERKQLQNMKDIQRQVGRTFAGPVQLEAWLREWEQALLAALEPPKEEPR</sequence>
<dbReference type="Proteomes" id="UP000028725">
    <property type="component" value="Unassembled WGS sequence"/>
</dbReference>
<dbReference type="EMBL" id="JMCB01000008">
    <property type="protein sequence ID" value="KFE67478.1"/>
    <property type="molecule type" value="Genomic_DNA"/>
</dbReference>
<proteinExistence type="predicted"/>
<gene>
    <name evidence="1" type="ORF">DB31_8831</name>
</gene>
<dbReference type="AlphaFoldDB" id="A0A085WIG5"/>
<dbReference type="RefSeq" id="WP_044191428.1">
    <property type="nucleotide sequence ID" value="NZ_JMCB01000008.1"/>
</dbReference>
<accession>A0A085WIG5</accession>
<keyword evidence="2" id="KW-1185">Reference proteome</keyword>
<evidence type="ECO:0000313" key="1">
    <source>
        <dbReference type="EMBL" id="KFE67478.1"/>
    </source>
</evidence>